<keyword evidence="3" id="KW-1185">Reference proteome</keyword>
<protein>
    <recommendedName>
        <fullName evidence="4">Secreted protein</fullName>
    </recommendedName>
</protein>
<name>A0AAE1E2P4_9GAST</name>
<gene>
    <name evidence="2" type="ORF">RRG08_048774</name>
</gene>
<evidence type="ECO:0008006" key="4">
    <source>
        <dbReference type="Google" id="ProtNLM"/>
    </source>
</evidence>
<sequence>MHSLLLALASCQADIAATSQLHGTPRSMSLFCEPFWCGEIRTGLTQEGQSRDHYRANCSSPHRQTPRYQRSHLAEVFLQPMISCQPQTDGFGIKGRGEVLGDLSSVKKLEVNKDCDDLVLLPLLAIKARTLKS</sequence>
<organism evidence="2 3">
    <name type="scientific">Elysia crispata</name>
    <name type="common">lettuce slug</name>
    <dbReference type="NCBI Taxonomy" id="231223"/>
    <lineage>
        <taxon>Eukaryota</taxon>
        <taxon>Metazoa</taxon>
        <taxon>Spiralia</taxon>
        <taxon>Lophotrochozoa</taxon>
        <taxon>Mollusca</taxon>
        <taxon>Gastropoda</taxon>
        <taxon>Heterobranchia</taxon>
        <taxon>Euthyneura</taxon>
        <taxon>Panpulmonata</taxon>
        <taxon>Sacoglossa</taxon>
        <taxon>Placobranchoidea</taxon>
        <taxon>Plakobranchidae</taxon>
        <taxon>Elysia</taxon>
    </lineage>
</organism>
<accession>A0AAE1E2P4</accession>
<feature type="chain" id="PRO_5042256346" description="Secreted protein" evidence="1">
    <location>
        <begin position="18"/>
        <end position="133"/>
    </location>
</feature>
<dbReference type="EMBL" id="JAWDGP010001522">
    <property type="protein sequence ID" value="KAK3790648.1"/>
    <property type="molecule type" value="Genomic_DNA"/>
</dbReference>
<dbReference type="Proteomes" id="UP001283361">
    <property type="component" value="Unassembled WGS sequence"/>
</dbReference>
<feature type="signal peptide" evidence="1">
    <location>
        <begin position="1"/>
        <end position="17"/>
    </location>
</feature>
<keyword evidence="1" id="KW-0732">Signal</keyword>
<dbReference type="AlphaFoldDB" id="A0AAE1E2P4"/>
<evidence type="ECO:0000256" key="1">
    <source>
        <dbReference type="SAM" id="SignalP"/>
    </source>
</evidence>
<comment type="caution">
    <text evidence="2">The sequence shown here is derived from an EMBL/GenBank/DDBJ whole genome shotgun (WGS) entry which is preliminary data.</text>
</comment>
<proteinExistence type="predicted"/>
<evidence type="ECO:0000313" key="3">
    <source>
        <dbReference type="Proteomes" id="UP001283361"/>
    </source>
</evidence>
<evidence type="ECO:0000313" key="2">
    <source>
        <dbReference type="EMBL" id="KAK3790648.1"/>
    </source>
</evidence>
<reference evidence="2" key="1">
    <citation type="journal article" date="2023" name="G3 (Bethesda)">
        <title>A reference genome for the long-term kleptoplast-retaining sea slug Elysia crispata morphotype clarki.</title>
        <authorList>
            <person name="Eastman K.E."/>
            <person name="Pendleton A.L."/>
            <person name="Shaikh M.A."/>
            <person name="Suttiyut T."/>
            <person name="Ogas R."/>
            <person name="Tomko P."/>
            <person name="Gavelis G."/>
            <person name="Widhalm J.R."/>
            <person name="Wisecaver J.H."/>
        </authorList>
    </citation>
    <scope>NUCLEOTIDE SEQUENCE</scope>
    <source>
        <strain evidence="2">ECLA1</strain>
    </source>
</reference>